<evidence type="ECO:0000256" key="4">
    <source>
        <dbReference type="ARBA" id="ARBA00022734"/>
    </source>
</evidence>
<dbReference type="InterPro" id="IPR051505">
    <property type="entry name" value="C-type_lectin_domain"/>
</dbReference>
<keyword evidence="2 8" id="KW-0812">Transmembrane</keyword>
<reference evidence="11" key="2">
    <citation type="submission" date="2025-08" db="UniProtKB">
        <authorList>
            <consortium name="Ensembl"/>
        </authorList>
    </citation>
    <scope>IDENTIFICATION</scope>
</reference>
<dbReference type="FunFam" id="3.10.100.10:FF:000006">
    <property type="entry name" value="Layilin b"/>
    <property type="match status" value="1"/>
</dbReference>
<evidence type="ECO:0000259" key="10">
    <source>
        <dbReference type="PROSITE" id="PS50041"/>
    </source>
</evidence>
<dbReference type="InterPro" id="IPR016186">
    <property type="entry name" value="C-type_lectin-like/link_sf"/>
</dbReference>
<evidence type="ECO:0000313" key="11">
    <source>
        <dbReference type="Ensembl" id="ENSTNIP00000004955.1"/>
    </source>
</evidence>
<dbReference type="GO" id="GO:0030246">
    <property type="term" value="F:carbohydrate binding"/>
    <property type="evidence" value="ECO:0007669"/>
    <property type="project" value="UniProtKB-KW"/>
</dbReference>
<evidence type="ECO:0000256" key="6">
    <source>
        <dbReference type="ARBA" id="ARBA00023136"/>
    </source>
</evidence>
<dbReference type="Proteomes" id="UP000007303">
    <property type="component" value="Unassembled WGS sequence"/>
</dbReference>
<evidence type="ECO:0000256" key="8">
    <source>
        <dbReference type="SAM" id="Phobius"/>
    </source>
</evidence>
<evidence type="ECO:0000256" key="1">
    <source>
        <dbReference type="ARBA" id="ARBA00004479"/>
    </source>
</evidence>
<dbReference type="SUPFAM" id="SSF56436">
    <property type="entry name" value="C-type lectin-like"/>
    <property type="match status" value="1"/>
</dbReference>
<keyword evidence="6 8" id="KW-0472">Membrane</keyword>
<feature type="domain" description="C-type lectin" evidence="10">
    <location>
        <begin position="40"/>
        <end position="182"/>
    </location>
</feature>
<evidence type="ECO:0000313" key="12">
    <source>
        <dbReference type="Proteomes" id="UP000007303"/>
    </source>
</evidence>
<evidence type="ECO:0000256" key="7">
    <source>
        <dbReference type="SAM" id="MobiDB-lite"/>
    </source>
</evidence>
<dbReference type="PROSITE" id="PS50041">
    <property type="entry name" value="C_TYPE_LECTIN_2"/>
    <property type="match status" value="1"/>
</dbReference>
<accession>H3C9N3</accession>
<reference evidence="12" key="1">
    <citation type="journal article" date="2004" name="Nature">
        <title>Genome duplication in the teleost fish Tetraodon nigroviridis reveals the early vertebrate proto-karyotype.</title>
        <authorList>
            <person name="Jaillon O."/>
            <person name="Aury J.-M."/>
            <person name="Brunet F."/>
            <person name="Petit J.-L."/>
            <person name="Stange-Thomann N."/>
            <person name="Mauceli E."/>
            <person name="Bouneau L."/>
            <person name="Fischer C."/>
            <person name="Ozouf-Costaz C."/>
            <person name="Bernot A."/>
            <person name="Nicaud S."/>
            <person name="Jaffe D."/>
            <person name="Fisher S."/>
            <person name="Lutfalla G."/>
            <person name="Dossat C."/>
            <person name="Segurens B."/>
            <person name="Dasilva C."/>
            <person name="Salanoubat M."/>
            <person name="Levy M."/>
            <person name="Boudet N."/>
            <person name="Castellano S."/>
            <person name="Anthouard V."/>
            <person name="Jubin C."/>
            <person name="Castelli V."/>
            <person name="Katinka M."/>
            <person name="Vacherie B."/>
            <person name="Biemont C."/>
            <person name="Skalli Z."/>
            <person name="Cattolico L."/>
            <person name="Poulain J."/>
            <person name="De Berardinis V."/>
            <person name="Cruaud C."/>
            <person name="Duprat S."/>
            <person name="Brottier P."/>
            <person name="Coutanceau J.-P."/>
            <person name="Gouzy J."/>
            <person name="Parra G."/>
            <person name="Lardier G."/>
            <person name="Chapple C."/>
            <person name="McKernan K.J."/>
            <person name="McEwan P."/>
            <person name="Bosak S."/>
            <person name="Kellis M."/>
            <person name="Volff J.-N."/>
            <person name="Guigo R."/>
            <person name="Zody M.C."/>
            <person name="Mesirov J."/>
            <person name="Lindblad-Toh K."/>
            <person name="Birren B."/>
            <person name="Nusbaum C."/>
            <person name="Kahn D."/>
            <person name="Robinson-Rechavi M."/>
            <person name="Laudet V."/>
            <person name="Schachter V."/>
            <person name="Quetier F."/>
            <person name="Saurin W."/>
            <person name="Scarpelli C."/>
            <person name="Wincker P."/>
            <person name="Lander E.S."/>
            <person name="Weissenbach J."/>
            <person name="Roest Crollius H."/>
        </authorList>
    </citation>
    <scope>NUCLEOTIDE SEQUENCE [LARGE SCALE GENOMIC DNA]</scope>
</reference>
<proteinExistence type="predicted"/>
<sequence>FHPGSAFRLNGCPWLMLLSAPACLPGRALIPSQKICRRGTERPCYKVSYIHDSRRRLTFEDASRACRVEGGELLSIETESEQRLVERFIHQLQAADGDFWIGLRRSPERYPAGASPVCPSQYYWLDGSKAKYRNWHWDEPSCGGEMCVVLYYQPSAPPDEDGRFLFQWNDNNCNSKNNFVCKYSEVKVPVFREGGGRGANAGPALSSTTEANERMKMGLTETVSASERLPYASPILYGTLPALLLLLIAAAGFLSYKHRAKRYEQPDVFSVSSRRKTQTDGSRSKPQMGGAVSPYAVQGPYAFSDISKLDAGPPADVETKYPGLPPQHSQCNDYENVPGPERESCFVTNDIYESSKAQGRSGRSGWVENEIYG</sequence>
<dbReference type="STRING" id="99883.ENSTNIP00000004955"/>
<dbReference type="GeneTree" id="ENSGT00390000001844"/>
<keyword evidence="3 9" id="KW-0732">Signal</keyword>
<keyword evidence="5 8" id="KW-1133">Transmembrane helix</keyword>
<dbReference type="Ensembl" id="ENSTNIT00000005101.1">
    <property type="protein sequence ID" value="ENSTNIP00000004955.1"/>
    <property type="gene ID" value="ENSTNIG00000007776.1"/>
</dbReference>
<dbReference type="GO" id="GO:0016020">
    <property type="term" value="C:membrane"/>
    <property type="evidence" value="ECO:0007669"/>
    <property type="project" value="UniProtKB-SubCell"/>
</dbReference>
<dbReference type="OMA" id="CPVQGPY"/>
<keyword evidence="12" id="KW-1185">Reference proteome</keyword>
<organism evidence="11 12">
    <name type="scientific">Tetraodon nigroviridis</name>
    <name type="common">Spotted green pufferfish</name>
    <name type="synonym">Chelonodon nigroviridis</name>
    <dbReference type="NCBI Taxonomy" id="99883"/>
    <lineage>
        <taxon>Eukaryota</taxon>
        <taxon>Metazoa</taxon>
        <taxon>Chordata</taxon>
        <taxon>Craniata</taxon>
        <taxon>Vertebrata</taxon>
        <taxon>Euteleostomi</taxon>
        <taxon>Actinopterygii</taxon>
        <taxon>Neopterygii</taxon>
        <taxon>Teleostei</taxon>
        <taxon>Neoteleostei</taxon>
        <taxon>Acanthomorphata</taxon>
        <taxon>Eupercaria</taxon>
        <taxon>Tetraodontiformes</taxon>
        <taxon>Tetradontoidea</taxon>
        <taxon>Tetraodontidae</taxon>
        <taxon>Tetraodon</taxon>
    </lineage>
</organism>
<evidence type="ECO:0000256" key="5">
    <source>
        <dbReference type="ARBA" id="ARBA00022989"/>
    </source>
</evidence>
<dbReference type="PANTHER" id="PTHR14789">
    <property type="entry name" value="CHONDROLECTIN VARIANT CHODLFDELTAE"/>
    <property type="match status" value="1"/>
</dbReference>
<feature type="transmembrane region" description="Helical" evidence="8">
    <location>
        <begin position="235"/>
        <end position="256"/>
    </location>
</feature>
<comment type="subcellular location">
    <subcellularLocation>
        <location evidence="1">Membrane</location>
        <topology evidence="1">Single-pass type I membrane protein</topology>
    </subcellularLocation>
</comment>
<dbReference type="GO" id="GO:0005540">
    <property type="term" value="F:hyaluronic acid binding"/>
    <property type="evidence" value="ECO:0007669"/>
    <property type="project" value="TreeGrafter"/>
</dbReference>
<feature type="signal peptide" evidence="9">
    <location>
        <begin position="1"/>
        <end position="28"/>
    </location>
</feature>
<dbReference type="InterPro" id="IPR016187">
    <property type="entry name" value="CTDL_fold"/>
</dbReference>
<evidence type="ECO:0000256" key="9">
    <source>
        <dbReference type="SAM" id="SignalP"/>
    </source>
</evidence>
<feature type="chain" id="PRO_5003581577" evidence="9">
    <location>
        <begin position="29"/>
        <end position="373"/>
    </location>
</feature>
<feature type="region of interest" description="Disordered" evidence="7">
    <location>
        <begin position="314"/>
        <end position="342"/>
    </location>
</feature>
<dbReference type="AlphaFoldDB" id="H3C9N3"/>
<dbReference type="Gene3D" id="3.10.100.10">
    <property type="entry name" value="Mannose-Binding Protein A, subunit A"/>
    <property type="match status" value="1"/>
</dbReference>
<dbReference type="Pfam" id="PF00059">
    <property type="entry name" value="Lectin_C"/>
    <property type="match status" value="1"/>
</dbReference>
<dbReference type="PANTHER" id="PTHR14789:SF2">
    <property type="entry name" value="LAYILIN"/>
    <property type="match status" value="1"/>
</dbReference>
<dbReference type="InParanoid" id="H3C9N3"/>
<evidence type="ECO:0000256" key="3">
    <source>
        <dbReference type="ARBA" id="ARBA00022729"/>
    </source>
</evidence>
<feature type="region of interest" description="Disordered" evidence="7">
    <location>
        <begin position="268"/>
        <end position="291"/>
    </location>
</feature>
<dbReference type="InterPro" id="IPR001304">
    <property type="entry name" value="C-type_lectin-like"/>
</dbReference>
<evidence type="ECO:0000256" key="2">
    <source>
        <dbReference type="ARBA" id="ARBA00022692"/>
    </source>
</evidence>
<name>H3C9N3_TETNG</name>
<keyword evidence="4" id="KW-0430">Lectin</keyword>
<protein>
    <submittedName>
        <fullName evidence="11">Layilin b</fullName>
    </submittedName>
</protein>
<dbReference type="SMART" id="SM00034">
    <property type="entry name" value="CLECT"/>
    <property type="match status" value="1"/>
</dbReference>
<reference evidence="11" key="3">
    <citation type="submission" date="2025-09" db="UniProtKB">
        <authorList>
            <consortium name="Ensembl"/>
        </authorList>
    </citation>
    <scope>IDENTIFICATION</scope>
</reference>